<evidence type="ECO:0000313" key="8">
    <source>
        <dbReference type="EMBL" id="SLM49041.1"/>
    </source>
</evidence>
<dbReference type="PANTHER" id="PTHR35093">
    <property type="entry name" value="OUTER MEMBRANE PROTEIN NMB0088-RELATED"/>
    <property type="match status" value="1"/>
</dbReference>
<evidence type="ECO:0000256" key="1">
    <source>
        <dbReference type="ARBA" id="ARBA00004571"/>
    </source>
</evidence>
<evidence type="ECO:0000256" key="5">
    <source>
        <dbReference type="ARBA" id="ARBA00022729"/>
    </source>
</evidence>
<dbReference type="AlphaFoldDB" id="A0A1W1I7Z6"/>
<dbReference type="Proteomes" id="UP000192042">
    <property type="component" value="Chromosome I"/>
</dbReference>
<gene>
    <name evidence="8" type="ORF">NSJP_2874</name>
</gene>
<keyword evidence="5" id="KW-0732">Signal</keyword>
<comment type="similarity">
    <text evidence="2">Belongs to the OmpP1/FadL family.</text>
</comment>
<dbReference type="GO" id="GO:0015483">
    <property type="term" value="F:long-chain fatty acid transporting porin activity"/>
    <property type="evidence" value="ECO:0007669"/>
    <property type="project" value="TreeGrafter"/>
</dbReference>
<dbReference type="Pfam" id="PF03349">
    <property type="entry name" value="Toluene_X"/>
    <property type="match status" value="1"/>
</dbReference>
<dbReference type="STRING" id="1325564.NSJP_2874"/>
<dbReference type="GO" id="GO:0009279">
    <property type="term" value="C:cell outer membrane"/>
    <property type="evidence" value="ECO:0007669"/>
    <property type="project" value="UniProtKB-SubCell"/>
</dbReference>
<dbReference type="SUPFAM" id="SSF56935">
    <property type="entry name" value="Porins"/>
    <property type="match status" value="1"/>
</dbReference>
<keyword evidence="3" id="KW-1134">Transmembrane beta strand</keyword>
<accession>A0A1W1I7Z6</accession>
<evidence type="ECO:0000256" key="7">
    <source>
        <dbReference type="ARBA" id="ARBA00023237"/>
    </source>
</evidence>
<keyword evidence="6" id="KW-0472">Membrane</keyword>
<evidence type="ECO:0000256" key="4">
    <source>
        <dbReference type="ARBA" id="ARBA00022692"/>
    </source>
</evidence>
<protein>
    <submittedName>
        <fullName evidence="8">Outer membrane protein transport protein (OMPP1/FadL/TodX)</fullName>
    </submittedName>
</protein>
<evidence type="ECO:0000256" key="6">
    <source>
        <dbReference type="ARBA" id="ARBA00023136"/>
    </source>
</evidence>
<keyword evidence="7" id="KW-0998">Cell outer membrane</keyword>
<dbReference type="KEGG" id="nja:NSJP_2874"/>
<organism evidence="8 9">
    <name type="scientific">Nitrospira japonica</name>
    <dbReference type="NCBI Taxonomy" id="1325564"/>
    <lineage>
        <taxon>Bacteria</taxon>
        <taxon>Pseudomonadati</taxon>
        <taxon>Nitrospirota</taxon>
        <taxon>Nitrospiria</taxon>
        <taxon>Nitrospirales</taxon>
        <taxon>Nitrospiraceae</taxon>
        <taxon>Nitrospira</taxon>
    </lineage>
</organism>
<name>A0A1W1I7Z6_9BACT</name>
<dbReference type="EMBL" id="LT828648">
    <property type="protein sequence ID" value="SLM49041.1"/>
    <property type="molecule type" value="Genomic_DNA"/>
</dbReference>
<dbReference type="Gene3D" id="2.40.160.60">
    <property type="entry name" value="Outer membrane protein transport protein (OMPP1/FadL/TodX)"/>
    <property type="match status" value="1"/>
</dbReference>
<evidence type="ECO:0000313" key="9">
    <source>
        <dbReference type="Proteomes" id="UP000192042"/>
    </source>
</evidence>
<keyword evidence="9" id="KW-1185">Reference proteome</keyword>
<comment type="subcellular location">
    <subcellularLocation>
        <location evidence="1">Cell outer membrane</location>
        <topology evidence="1">Multi-pass membrane protein</topology>
    </subcellularLocation>
</comment>
<dbReference type="PANTHER" id="PTHR35093:SF8">
    <property type="entry name" value="OUTER MEMBRANE PROTEIN NMB0088-RELATED"/>
    <property type="match status" value="1"/>
</dbReference>
<reference evidence="8 9" key="1">
    <citation type="submission" date="2017-03" db="EMBL/GenBank/DDBJ databases">
        <authorList>
            <person name="Afonso C.L."/>
            <person name="Miller P.J."/>
            <person name="Scott M.A."/>
            <person name="Spackman E."/>
            <person name="Goraichik I."/>
            <person name="Dimitrov K.M."/>
            <person name="Suarez D.L."/>
            <person name="Swayne D.E."/>
        </authorList>
    </citation>
    <scope>NUCLEOTIDE SEQUENCE [LARGE SCALE GENOMIC DNA]</scope>
    <source>
        <strain evidence="8">Genome sequencing of Nitrospira japonica strain NJ11</strain>
    </source>
</reference>
<evidence type="ECO:0000256" key="3">
    <source>
        <dbReference type="ARBA" id="ARBA00022452"/>
    </source>
</evidence>
<sequence length="435" mass="46395">MAKYRHAVSCVARVVCLVVLLSESETWAGGLSLYEIATADVGLASAGWAARAQDPATLLKNPAGMSRLTGNQFQAGAQLLQAGIGFSPSAGTTVDGNSGGNPVGVLPSMSLFYVHGLGEDVKVGLGVFSNFGLGMSYNSGWVGRYYAQENTLIGISIMPGLSYRINDKFSIGAAANVMIGYLNYSAAVNNRAFLNVPDGNMQMTDTTVGAGGNVGILFEPRTGTRFGVTYYSQIKLNFGATPTFTNLTGPLGTALQNNGLLNRTLDLGMTVPQSVMVSSYHEFTDRWAMMLDFGWQDWSQFGKVDVGVTGGNATPSLTTAINYQDTFHVALGNRYRLAEAWLLNSGFAWDSSMLKDQDRTVTLPIGQQFRFGLGAEWQANPKLNVAFSYELAYGGDLPVNQNRGPLAGAVVGQFPGTYINFFQVSFIWGKGAGAA</sequence>
<dbReference type="InterPro" id="IPR005017">
    <property type="entry name" value="OMPP1/FadL/TodX"/>
</dbReference>
<evidence type="ECO:0000256" key="2">
    <source>
        <dbReference type="ARBA" id="ARBA00008163"/>
    </source>
</evidence>
<keyword evidence="4" id="KW-0812">Transmembrane</keyword>
<proteinExistence type="inferred from homology"/>